<feature type="transmembrane region" description="Helical" evidence="7">
    <location>
        <begin position="62"/>
        <end position="83"/>
    </location>
</feature>
<feature type="domain" description="G-protein coupled receptors family 1 profile" evidence="8">
    <location>
        <begin position="39"/>
        <end position="300"/>
    </location>
</feature>
<dbReference type="CDD" id="cd00637">
    <property type="entry name" value="7tm_classA_rhodopsin-like"/>
    <property type="match status" value="1"/>
</dbReference>
<keyword evidence="9" id="KW-1185">Reference proteome</keyword>
<protein>
    <submittedName>
        <fullName evidence="10">Neuropeptide S receptor-like</fullName>
    </submittedName>
</protein>
<dbReference type="InterPro" id="IPR017452">
    <property type="entry name" value="GPCR_Rhodpsn_7TM"/>
</dbReference>
<keyword evidence="5" id="KW-0297">G-protein coupled receptor</keyword>
<dbReference type="GO" id="GO:0016020">
    <property type="term" value="C:membrane"/>
    <property type="evidence" value="ECO:0007669"/>
    <property type="project" value="UniProtKB-SubCell"/>
</dbReference>
<evidence type="ECO:0000256" key="2">
    <source>
        <dbReference type="ARBA" id="ARBA00022692"/>
    </source>
</evidence>
<evidence type="ECO:0000256" key="3">
    <source>
        <dbReference type="ARBA" id="ARBA00022989"/>
    </source>
</evidence>
<dbReference type="InterPro" id="IPR000276">
    <property type="entry name" value="GPCR_Rhodpsn"/>
</dbReference>
<dbReference type="KEGG" id="aplc:110989605"/>
<comment type="subcellular location">
    <subcellularLocation>
        <location evidence="1">Membrane</location>
    </subcellularLocation>
</comment>
<dbReference type="PANTHER" id="PTHR45698:SF1">
    <property type="entry name" value="TRACE AMINE-ASSOCIATED RECEPTOR 13C-LIKE"/>
    <property type="match status" value="1"/>
</dbReference>
<gene>
    <name evidence="10" type="primary">LOC110989605</name>
</gene>
<dbReference type="AlphaFoldDB" id="A0A8B7ZXI2"/>
<dbReference type="Gene3D" id="1.20.1070.10">
    <property type="entry name" value="Rhodopsin 7-helix transmembrane proteins"/>
    <property type="match status" value="1"/>
</dbReference>
<evidence type="ECO:0000256" key="1">
    <source>
        <dbReference type="ARBA" id="ARBA00004370"/>
    </source>
</evidence>
<feature type="region of interest" description="Disordered" evidence="6">
    <location>
        <begin position="335"/>
        <end position="357"/>
    </location>
</feature>
<name>A0A8B7ZXI2_ACAPL</name>
<evidence type="ECO:0000256" key="7">
    <source>
        <dbReference type="SAM" id="Phobius"/>
    </source>
</evidence>
<evidence type="ECO:0000313" key="9">
    <source>
        <dbReference type="Proteomes" id="UP000694845"/>
    </source>
</evidence>
<dbReference type="Proteomes" id="UP000694845">
    <property type="component" value="Unplaced"/>
</dbReference>
<dbReference type="Pfam" id="PF00001">
    <property type="entry name" value="7tm_1"/>
    <property type="match status" value="1"/>
</dbReference>
<dbReference type="PROSITE" id="PS00237">
    <property type="entry name" value="G_PROTEIN_RECEP_F1_1"/>
    <property type="match status" value="1"/>
</dbReference>
<dbReference type="GeneID" id="110989605"/>
<comment type="similarity">
    <text evidence="5">Belongs to the G-protein coupled receptor 1 family.</text>
</comment>
<keyword evidence="5" id="KW-0675">Receptor</keyword>
<dbReference type="GO" id="GO:0004930">
    <property type="term" value="F:G protein-coupled receptor activity"/>
    <property type="evidence" value="ECO:0007669"/>
    <property type="project" value="UniProtKB-KW"/>
</dbReference>
<feature type="transmembrane region" description="Helical" evidence="7">
    <location>
        <begin position="175"/>
        <end position="197"/>
    </location>
</feature>
<feature type="transmembrane region" description="Helical" evidence="7">
    <location>
        <begin position="27"/>
        <end position="50"/>
    </location>
</feature>
<feature type="transmembrane region" description="Helical" evidence="7">
    <location>
        <begin position="239"/>
        <end position="259"/>
    </location>
</feature>
<feature type="transmembrane region" description="Helical" evidence="7">
    <location>
        <begin position="135"/>
        <end position="155"/>
    </location>
</feature>
<keyword evidence="3 7" id="KW-1133">Transmembrane helix</keyword>
<accession>A0A8B7ZXI2</accession>
<organism evidence="9 10">
    <name type="scientific">Acanthaster planci</name>
    <name type="common">Crown-of-thorns starfish</name>
    <dbReference type="NCBI Taxonomy" id="133434"/>
    <lineage>
        <taxon>Eukaryota</taxon>
        <taxon>Metazoa</taxon>
        <taxon>Echinodermata</taxon>
        <taxon>Eleutherozoa</taxon>
        <taxon>Asterozoa</taxon>
        <taxon>Asteroidea</taxon>
        <taxon>Valvatacea</taxon>
        <taxon>Valvatida</taxon>
        <taxon>Acanthasteridae</taxon>
        <taxon>Acanthaster</taxon>
    </lineage>
</organism>
<dbReference type="SUPFAM" id="SSF81321">
    <property type="entry name" value="Family A G protein-coupled receptor-like"/>
    <property type="match status" value="1"/>
</dbReference>
<dbReference type="PROSITE" id="PS50262">
    <property type="entry name" value="G_PROTEIN_RECEP_F1_2"/>
    <property type="match status" value="1"/>
</dbReference>
<dbReference type="PANTHER" id="PTHR45698">
    <property type="entry name" value="TRACE AMINE-ASSOCIATED RECEPTOR 19N-RELATED"/>
    <property type="match status" value="1"/>
</dbReference>
<dbReference type="OrthoDB" id="10037617at2759"/>
<keyword evidence="2 5" id="KW-0812">Transmembrane</keyword>
<dbReference type="RefSeq" id="XP_022109807.1">
    <property type="nucleotide sequence ID" value="XM_022254115.1"/>
</dbReference>
<evidence type="ECO:0000313" key="10">
    <source>
        <dbReference type="RefSeq" id="XP_022109807.1"/>
    </source>
</evidence>
<evidence type="ECO:0000256" key="6">
    <source>
        <dbReference type="SAM" id="MobiDB-lite"/>
    </source>
</evidence>
<evidence type="ECO:0000256" key="4">
    <source>
        <dbReference type="ARBA" id="ARBA00023136"/>
    </source>
</evidence>
<keyword evidence="4 7" id="KW-0472">Membrane</keyword>
<proteinExistence type="inferred from homology"/>
<feature type="transmembrane region" description="Helical" evidence="7">
    <location>
        <begin position="95"/>
        <end position="114"/>
    </location>
</feature>
<feature type="transmembrane region" description="Helical" evidence="7">
    <location>
        <begin position="279"/>
        <end position="302"/>
    </location>
</feature>
<reference evidence="10" key="1">
    <citation type="submission" date="2025-08" db="UniProtKB">
        <authorList>
            <consortium name="RefSeq"/>
        </authorList>
    </citation>
    <scope>IDENTIFICATION</scope>
</reference>
<evidence type="ECO:0000259" key="8">
    <source>
        <dbReference type="PROSITE" id="PS50262"/>
    </source>
</evidence>
<evidence type="ECO:0000256" key="5">
    <source>
        <dbReference type="RuleBase" id="RU000688"/>
    </source>
</evidence>
<dbReference type="PRINTS" id="PR00237">
    <property type="entry name" value="GPCRRHODOPSN"/>
</dbReference>
<dbReference type="OMA" id="PLLCINT"/>
<keyword evidence="5" id="KW-0807">Transducer</keyword>
<sequence>MESTVENGSNYTDNLGAAGTGLDSTQIIGAAAGLAGILGNGLVCFVMLRYRSAFGSITDKLLFHQSLVDFSLSTVMMITRLYTPWGEFFCRVPRGWLYWGLANVSTASLMLICCDRYVAVCYPVKYRQWFSIKRVKIGLVFVWSLPVLWQSYLVFVHLPEGASCVATWPNDTARLSFGVATFCWEYVFPLSLIIITYSQTILALRRRLRVKANQVANKPSAGHRNTANKVKDPLHTAKVKLTITFLVAAIFFVICWGPTEFTWLLFNFGVVPRSYYASLWHLGVETPLLCINTCVNPFIYCVTYTRFRRHLINAFCSRCKSNKVGNALAEDITDNSSDPLQSTTRGRGQATAIQVNT</sequence>